<evidence type="ECO:0000313" key="4">
    <source>
        <dbReference type="Proteomes" id="UP000005143"/>
    </source>
</evidence>
<dbReference type="InterPro" id="IPR042070">
    <property type="entry name" value="PucR_C-HTH_sf"/>
</dbReference>
<evidence type="ECO:0000313" key="3">
    <source>
        <dbReference type="EMBL" id="EHN12892.1"/>
    </source>
</evidence>
<dbReference type="InterPro" id="IPR003018">
    <property type="entry name" value="GAF"/>
</dbReference>
<evidence type="ECO:0000259" key="2">
    <source>
        <dbReference type="SMART" id="SM00065"/>
    </source>
</evidence>
<dbReference type="AlphaFoldDB" id="H0E089"/>
<dbReference type="SUPFAM" id="SSF55781">
    <property type="entry name" value="GAF domain-like"/>
    <property type="match status" value="1"/>
</dbReference>
<dbReference type="Pfam" id="PF17853">
    <property type="entry name" value="GGDEF_2"/>
    <property type="match status" value="1"/>
</dbReference>
<proteinExistence type="inferred from homology"/>
<dbReference type="PANTHER" id="PTHR33744:SF1">
    <property type="entry name" value="DNA-BINDING TRANSCRIPTIONAL ACTIVATOR ADER"/>
    <property type="match status" value="1"/>
</dbReference>
<dbReference type="Gene3D" id="3.30.450.40">
    <property type="match status" value="1"/>
</dbReference>
<dbReference type="EMBL" id="AGUD01000006">
    <property type="protein sequence ID" value="EHN12892.1"/>
    <property type="molecule type" value="Genomic_DNA"/>
</dbReference>
<comment type="caution">
    <text evidence="3">The sequence shown here is derived from an EMBL/GenBank/DDBJ whole genome shotgun (WGS) entry which is preliminary data.</text>
</comment>
<dbReference type="Pfam" id="PF01590">
    <property type="entry name" value="GAF"/>
    <property type="match status" value="1"/>
</dbReference>
<dbReference type="SMART" id="SM00065">
    <property type="entry name" value="GAF"/>
    <property type="match status" value="1"/>
</dbReference>
<dbReference type="InterPro" id="IPR025736">
    <property type="entry name" value="PucR_C-HTH_dom"/>
</dbReference>
<gene>
    <name evidence="3" type="ORF">PAI11_01970</name>
</gene>
<dbReference type="InterPro" id="IPR051448">
    <property type="entry name" value="CdaR-like_regulators"/>
</dbReference>
<feature type="domain" description="GAF" evidence="2">
    <location>
        <begin position="34"/>
        <end position="182"/>
    </location>
</feature>
<reference evidence="3 4" key="1">
    <citation type="journal article" date="2013" name="Biodegradation">
        <title>Quantitative proteomic analysis of ibuprofen-degrading Patulibacter sp. strain I11.</title>
        <authorList>
            <person name="Almeida B."/>
            <person name="Kjeldal H."/>
            <person name="Lolas I."/>
            <person name="Knudsen A.D."/>
            <person name="Carvalho G."/>
            <person name="Nielsen K.L."/>
            <person name="Barreto Crespo M.T."/>
            <person name="Stensballe A."/>
            <person name="Nielsen J.L."/>
        </authorList>
    </citation>
    <scope>NUCLEOTIDE SEQUENCE [LARGE SCALE GENOMIC DNA]</scope>
    <source>
        <strain evidence="3 4">I11</strain>
    </source>
</reference>
<dbReference type="Proteomes" id="UP000005143">
    <property type="component" value="Unassembled WGS sequence"/>
</dbReference>
<dbReference type="Gene3D" id="1.10.10.2840">
    <property type="entry name" value="PucR C-terminal helix-turn-helix domain"/>
    <property type="match status" value="1"/>
</dbReference>
<dbReference type="InterPro" id="IPR029016">
    <property type="entry name" value="GAF-like_dom_sf"/>
</dbReference>
<keyword evidence="4" id="KW-1185">Reference proteome</keyword>
<dbReference type="OrthoDB" id="8026818at2"/>
<dbReference type="InterPro" id="IPR041522">
    <property type="entry name" value="CdaR_GGDEF"/>
</dbReference>
<comment type="similarity">
    <text evidence="1">Belongs to the CdaR family.</text>
</comment>
<accession>H0E089</accession>
<sequence>MGTVRDDTVRPVDRTDAYAALVRIGNRLHGASGDVDAALDLIVEQAQSLLEADLAWLVLAERGVLRPVVIRGFRSQAFLQAELPIGLGVGGTAIARQQPLIVDDYASFAHETTAQVRDTMLAEGAAAMVCAPMLRDGQLVGTLYVADRRPARFTTEDAWLLGALATQASVAIESRRLYRRITTQNELLEQSFSVHRRLMEASLDEAGLLGLAELLTELVGCPLTVEQEICEPYLHRTGADPRESADGPRVTFPIAGGGGRLGTILIHGVTALTPLQAKAVELGTTLLALELLKQQAAIEVGWRMSGELLEELLETPGAIPESLARRAARLNVDVDAPHRMLAIAPAQASGTSSGALLDIARGAIAKRSPGSGGQALAVKRGQEVLLALPPALERHASQIAEAIQESARKPVGPLRVGIGPADADLAASCRGAVGCLRLATNVADAEAVIHYDRLGSLRFLLDAKSVRHAAAVAREPLDPLIEHDRRSRTPLVETTRAFVECGGNYARASERCFIAVNTMRYRLKQVERVLGAHPSDPELAFRLALAFKILDLMDAIGAGDPA</sequence>
<dbReference type="RefSeq" id="WP_007569893.1">
    <property type="nucleotide sequence ID" value="NZ_AGUD01000006.1"/>
</dbReference>
<dbReference type="Pfam" id="PF13556">
    <property type="entry name" value="HTH_30"/>
    <property type="match status" value="1"/>
</dbReference>
<protein>
    <submittedName>
        <fullName evidence="3">Regulatory protein</fullName>
    </submittedName>
</protein>
<name>H0E089_9ACTN</name>
<evidence type="ECO:0000256" key="1">
    <source>
        <dbReference type="ARBA" id="ARBA00006754"/>
    </source>
</evidence>
<organism evidence="3 4">
    <name type="scientific">Patulibacter medicamentivorans</name>
    <dbReference type="NCBI Taxonomy" id="1097667"/>
    <lineage>
        <taxon>Bacteria</taxon>
        <taxon>Bacillati</taxon>
        <taxon>Actinomycetota</taxon>
        <taxon>Thermoleophilia</taxon>
        <taxon>Solirubrobacterales</taxon>
        <taxon>Patulibacteraceae</taxon>
        <taxon>Patulibacter</taxon>
    </lineage>
</organism>
<dbReference type="PANTHER" id="PTHR33744">
    <property type="entry name" value="CARBOHYDRATE DIACID REGULATOR"/>
    <property type="match status" value="1"/>
</dbReference>